<sequence length="129" mass="14574">MIVPHIVLEYSQPLPQPVDFQGLFAELHSAMVEMGDIRLIDIKSRAIGLSDWRLGDGDASHAFVHLKAYLLESDTRDTEYKRRLSAALQLIVAAYFARSLAEQACQLCFEVIDIRRDCYAKIVSPSLSY</sequence>
<dbReference type="Pfam" id="PF02962">
    <property type="entry name" value="CHMI"/>
    <property type="match status" value="1"/>
</dbReference>
<dbReference type="PANTHER" id="PTHR37950:SF1">
    <property type="entry name" value="4-HYDROXYPHENYLACETATE CATABOLISM PROTEIN"/>
    <property type="match status" value="1"/>
</dbReference>
<dbReference type="GO" id="GO:0008704">
    <property type="term" value="F:5-carboxymethyl-2-hydroxymuconate delta-isomerase activity"/>
    <property type="evidence" value="ECO:0007669"/>
    <property type="project" value="InterPro"/>
</dbReference>
<keyword evidence="1" id="KW-0413">Isomerase</keyword>
<dbReference type="AlphaFoldDB" id="A0A516SCI1"/>
<dbReference type="EMBL" id="CP041730">
    <property type="protein sequence ID" value="QDQ25855.1"/>
    <property type="molecule type" value="Genomic_DNA"/>
</dbReference>
<gene>
    <name evidence="1" type="ORF">FNU76_05545</name>
</gene>
<evidence type="ECO:0000313" key="2">
    <source>
        <dbReference type="Proteomes" id="UP000317550"/>
    </source>
</evidence>
<proteinExistence type="predicted"/>
<dbReference type="InterPro" id="IPR004220">
    <property type="entry name" value="5-COMe_2-OHmuconate_Isoase"/>
</dbReference>
<accession>A0A516SCI1</accession>
<reference evidence="2" key="1">
    <citation type="submission" date="2019-07" db="EMBL/GenBank/DDBJ databases">
        <title>Chitinimonas sp. nov., isolated from Ny-Alesund, arctica soil.</title>
        <authorList>
            <person name="Xu Q."/>
            <person name="Peng F."/>
        </authorList>
    </citation>
    <scope>NUCLEOTIDE SEQUENCE [LARGE SCALE GENOMIC DNA]</scope>
    <source>
        <strain evidence="2">R3-44</strain>
    </source>
</reference>
<dbReference type="Gene3D" id="3.30.429.10">
    <property type="entry name" value="Macrophage Migration Inhibitory Factor"/>
    <property type="match status" value="1"/>
</dbReference>
<dbReference type="OrthoDB" id="9814215at2"/>
<evidence type="ECO:0000313" key="1">
    <source>
        <dbReference type="EMBL" id="QDQ25855.1"/>
    </source>
</evidence>
<dbReference type="CDD" id="cd00580">
    <property type="entry name" value="CHMI"/>
    <property type="match status" value="1"/>
</dbReference>
<dbReference type="Proteomes" id="UP000317550">
    <property type="component" value="Chromosome"/>
</dbReference>
<organism evidence="1 2">
    <name type="scientific">Chitinimonas arctica</name>
    <dbReference type="NCBI Taxonomy" id="2594795"/>
    <lineage>
        <taxon>Bacteria</taxon>
        <taxon>Pseudomonadati</taxon>
        <taxon>Pseudomonadota</taxon>
        <taxon>Betaproteobacteria</taxon>
        <taxon>Neisseriales</taxon>
        <taxon>Chitinibacteraceae</taxon>
        <taxon>Chitinimonas</taxon>
    </lineage>
</organism>
<protein>
    <submittedName>
        <fullName evidence="1">5-carboxymethyl-2-hydroxymuconate Delta-isomerase</fullName>
    </submittedName>
</protein>
<dbReference type="PANTHER" id="PTHR37950">
    <property type="entry name" value="4-HYDROXYPHENYLACETATE CATABOLISM PROTEIN"/>
    <property type="match status" value="1"/>
</dbReference>
<name>A0A516SCI1_9NEIS</name>
<dbReference type="KEGG" id="cari:FNU76_05545"/>
<keyword evidence="2" id="KW-1185">Reference proteome</keyword>
<dbReference type="InterPro" id="IPR014347">
    <property type="entry name" value="Tautomerase/MIF_sf"/>
</dbReference>
<dbReference type="SUPFAM" id="SSF55331">
    <property type="entry name" value="Tautomerase/MIF"/>
    <property type="match status" value="1"/>
</dbReference>